<dbReference type="CDD" id="cd02440">
    <property type="entry name" value="AdoMet_MTases"/>
    <property type="match status" value="1"/>
</dbReference>
<dbReference type="InterPro" id="IPR029063">
    <property type="entry name" value="SAM-dependent_MTases_sf"/>
</dbReference>
<dbReference type="InterPro" id="IPR013216">
    <property type="entry name" value="Methyltransf_11"/>
</dbReference>
<keyword evidence="2" id="KW-0808">Transferase</keyword>
<proteinExistence type="predicted"/>
<dbReference type="GO" id="GO:0008757">
    <property type="term" value="F:S-adenosylmethionine-dependent methyltransferase activity"/>
    <property type="evidence" value="ECO:0007669"/>
    <property type="project" value="InterPro"/>
</dbReference>
<feature type="domain" description="Methyltransferase type 11" evidence="1">
    <location>
        <begin position="27"/>
        <end position="114"/>
    </location>
</feature>
<dbReference type="SUPFAM" id="SSF53335">
    <property type="entry name" value="S-adenosyl-L-methionine-dependent methyltransferases"/>
    <property type="match status" value="1"/>
</dbReference>
<sequence length="190" mass="22341">MINAYDSIVYRRKPNPYARLIEGDRVVDVGCGSGQNCGQFKGRLAICLDLSLNQLKQARNKECENLVQADMEYLPFRDLSVTSLVYIASLHHLRDPSRALEEAYRVLINGGEILVTVWLVQLRFLFLRRYIIKRSFINGKEIRRFYRLYYPWELRRIMESRGFVTKMCKLYRVNSLLPNNLLYYGIKSTS</sequence>
<dbReference type="GO" id="GO:0032259">
    <property type="term" value="P:methylation"/>
    <property type="evidence" value="ECO:0007669"/>
    <property type="project" value="UniProtKB-KW"/>
</dbReference>
<evidence type="ECO:0000259" key="1">
    <source>
        <dbReference type="Pfam" id="PF08241"/>
    </source>
</evidence>
<dbReference type="HOGENOM" id="CLU_107501_0_0_2"/>
<organism evidence="2">
    <name type="scientific">Saccharolobus solfataricus (strain 98/2)</name>
    <name type="common">Sulfolobus solfataricus</name>
    <dbReference type="NCBI Taxonomy" id="555311"/>
    <lineage>
        <taxon>Archaea</taxon>
        <taxon>Thermoproteota</taxon>
        <taxon>Thermoprotei</taxon>
        <taxon>Sulfolobales</taxon>
        <taxon>Sulfolobaceae</taxon>
        <taxon>Saccharolobus</taxon>
    </lineage>
</organism>
<gene>
    <name evidence="2" type="ordered locus">Ssol_1459</name>
</gene>
<keyword evidence="2" id="KW-0489">Methyltransferase</keyword>
<dbReference type="PANTHER" id="PTHR43591:SF24">
    <property type="entry name" value="2-METHOXY-6-POLYPRENYL-1,4-BENZOQUINOL METHYLASE, MITOCHONDRIAL"/>
    <property type="match status" value="1"/>
</dbReference>
<dbReference type="PANTHER" id="PTHR43591">
    <property type="entry name" value="METHYLTRANSFERASE"/>
    <property type="match status" value="1"/>
</dbReference>
<dbReference type="KEGG" id="sol:Ssol_1459"/>
<dbReference type="Pfam" id="PF08241">
    <property type="entry name" value="Methyltransf_11"/>
    <property type="match status" value="1"/>
</dbReference>
<reference evidence="2" key="1">
    <citation type="submission" date="2009-10" db="EMBL/GenBank/DDBJ databases">
        <title>Complete sequence of Sulfolobus solfataricus 98/2.</title>
        <authorList>
            <consortium name="US DOE Joint Genome Institute"/>
            <person name="Lucas S."/>
            <person name="Copeland A."/>
            <person name="Lapidus A."/>
            <person name="Glavina del Rio T."/>
            <person name="Tice H."/>
            <person name="Bruce D."/>
            <person name="Goodwin L."/>
            <person name="Pitluck S."/>
            <person name="Munk A.C."/>
            <person name="Brettin T."/>
            <person name="Detter J.C."/>
            <person name="Han C."/>
            <person name="Tapia R."/>
            <person name="Larimer F."/>
            <person name="Land M."/>
            <person name="Hauser L."/>
            <person name="Kyrpides N."/>
            <person name="Ovchinnikova G."/>
            <person name="Mead D."/>
        </authorList>
    </citation>
    <scope>NUCLEOTIDE SEQUENCE [LARGE SCALE GENOMIC DNA]</scope>
    <source>
        <strain evidence="2">98/2</strain>
    </source>
</reference>
<evidence type="ECO:0000313" key="2">
    <source>
        <dbReference type="EMBL" id="ACX91691.1"/>
    </source>
</evidence>
<name>D0KSH2_SACS9</name>
<dbReference type="Gene3D" id="3.40.50.150">
    <property type="entry name" value="Vaccinia Virus protein VP39"/>
    <property type="match status" value="1"/>
</dbReference>
<dbReference type="EMBL" id="CP001800">
    <property type="protein sequence ID" value="ACX91691.1"/>
    <property type="molecule type" value="Genomic_DNA"/>
</dbReference>
<protein>
    <submittedName>
        <fullName evidence="2">Methyltransferase type 11</fullName>
    </submittedName>
</protein>
<accession>D0KSH2</accession>
<dbReference type="AlphaFoldDB" id="D0KSH2"/>